<evidence type="ECO:0000256" key="3">
    <source>
        <dbReference type="ARBA" id="ARBA00015325"/>
    </source>
</evidence>
<evidence type="ECO:0000259" key="18">
    <source>
        <dbReference type="Pfam" id="PF02096"/>
    </source>
</evidence>
<proteinExistence type="inferred from homology"/>
<name>A0A5N0UZT7_9PSEU</name>
<dbReference type="Pfam" id="PF02096">
    <property type="entry name" value="60KD_IMP"/>
    <property type="match status" value="1"/>
</dbReference>
<gene>
    <name evidence="19" type="primary">yidC</name>
    <name evidence="19" type="ORF">FPZ12_024935</name>
</gene>
<feature type="domain" description="Membrane insertase YidC/Oxa/ALB C-terminal" evidence="18">
    <location>
        <begin position="32"/>
        <end position="242"/>
    </location>
</feature>
<evidence type="ECO:0000313" key="20">
    <source>
        <dbReference type="Proteomes" id="UP000319769"/>
    </source>
</evidence>
<dbReference type="GO" id="GO:0005886">
    <property type="term" value="C:plasma membrane"/>
    <property type="evidence" value="ECO:0007669"/>
    <property type="project" value="UniProtKB-SubCell"/>
</dbReference>
<dbReference type="GO" id="GO:0015031">
    <property type="term" value="P:protein transport"/>
    <property type="evidence" value="ECO:0007669"/>
    <property type="project" value="UniProtKB-KW"/>
</dbReference>
<comment type="caution">
    <text evidence="19">The sequence shown here is derived from an EMBL/GenBank/DDBJ whole genome shotgun (WGS) entry which is preliminary data.</text>
</comment>
<dbReference type="Proteomes" id="UP000319769">
    <property type="component" value="Unassembled WGS sequence"/>
</dbReference>
<dbReference type="PANTHER" id="PTHR12428:SF65">
    <property type="entry name" value="CYTOCHROME C OXIDASE ASSEMBLY PROTEIN COX18, MITOCHONDRIAL"/>
    <property type="match status" value="1"/>
</dbReference>
<feature type="transmembrane region" description="Helical" evidence="17">
    <location>
        <begin position="201"/>
        <end position="229"/>
    </location>
</feature>
<evidence type="ECO:0000256" key="17">
    <source>
        <dbReference type="SAM" id="Phobius"/>
    </source>
</evidence>
<accession>A0A5N0UZT7</accession>
<evidence type="ECO:0000256" key="10">
    <source>
        <dbReference type="ARBA" id="ARBA00023186"/>
    </source>
</evidence>
<evidence type="ECO:0000256" key="16">
    <source>
        <dbReference type="RuleBase" id="RU003945"/>
    </source>
</evidence>
<evidence type="ECO:0000256" key="4">
    <source>
        <dbReference type="ARBA" id="ARBA00022448"/>
    </source>
</evidence>
<evidence type="ECO:0000256" key="1">
    <source>
        <dbReference type="ARBA" id="ARBA00004651"/>
    </source>
</evidence>
<evidence type="ECO:0000256" key="13">
    <source>
        <dbReference type="ARBA" id="ARBA00031538"/>
    </source>
</evidence>
<evidence type="ECO:0000256" key="8">
    <source>
        <dbReference type="ARBA" id="ARBA00022989"/>
    </source>
</evidence>
<keyword evidence="8 17" id="KW-1133">Transmembrane helix</keyword>
<evidence type="ECO:0000256" key="2">
    <source>
        <dbReference type="ARBA" id="ARBA00010527"/>
    </source>
</evidence>
<dbReference type="InterPro" id="IPR001708">
    <property type="entry name" value="YidC/ALB3/OXA1/COX18"/>
</dbReference>
<sequence length="253" mass="28263">MFDFLLFPVSAILWLWHQVFGFLLGPDNGFAWALAVFFLVFTLRALLLKPTLSQLRAAAKMREAAPRIKELREKHRNDPQRLSAEMKELGVNPVGSCLMSLVQLPVFFCLYTVLRDFHPDARSNFVFDRQGVLSFVRADIFGARLGNWLSQPASQLATFGTDHAHMLAVGIPLMLLTSLATFVSMKISLRRQAEAPSITKALVYLAPLGVLVSGSFFPLPLGVLLYFLAQNLWTLGQTWVLRDRFSSPAPASP</sequence>
<evidence type="ECO:0000256" key="9">
    <source>
        <dbReference type="ARBA" id="ARBA00023136"/>
    </source>
</evidence>
<feature type="transmembrane region" description="Helical" evidence="17">
    <location>
        <begin position="31"/>
        <end position="52"/>
    </location>
</feature>
<comment type="subunit">
    <text evidence="12">Interacts with the Sec translocase complex via SecD. Specifically interacts with transmembrane segments of nascent integral membrane proteins during membrane integration.</text>
</comment>
<dbReference type="EMBL" id="VMNW02000041">
    <property type="protein sequence ID" value="KAA9157423.1"/>
    <property type="molecule type" value="Genomic_DNA"/>
</dbReference>
<evidence type="ECO:0000256" key="5">
    <source>
        <dbReference type="ARBA" id="ARBA00022475"/>
    </source>
</evidence>
<reference evidence="19" key="1">
    <citation type="submission" date="2019-09" db="EMBL/GenBank/DDBJ databases">
        <authorList>
            <person name="Teo W.F.A."/>
            <person name="Duangmal K."/>
        </authorList>
    </citation>
    <scope>NUCLEOTIDE SEQUENCE [LARGE SCALE GENOMIC DNA]</scope>
    <source>
        <strain evidence="19">K81G1</strain>
    </source>
</reference>
<dbReference type="InterPro" id="IPR028055">
    <property type="entry name" value="YidC/Oxa/ALB_C"/>
</dbReference>
<evidence type="ECO:0000256" key="15">
    <source>
        <dbReference type="ARBA" id="ARBA00033342"/>
    </source>
</evidence>
<dbReference type="GO" id="GO:0051205">
    <property type="term" value="P:protein insertion into membrane"/>
    <property type="evidence" value="ECO:0007669"/>
    <property type="project" value="TreeGrafter"/>
</dbReference>
<feature type="transmembrane region" description="Helical" evidence="17">
    <location>
        <begin position="89"/>
        <end position="114"/>
    </location>
</feature>
<comment type="function">
    <text evidence="11">Required for the insertion and/or proper folding and/or complex formation of integral membrane proteins into the membrane. Involved in integration of membrane proteins that insert both dependently and independently of the Sec translocase complex, as well as at least some lipoproteins. Aids folding of multispanning membrane proteins.</text>
</comment>
<keyword evidence="6 16" id="KW-0812">Transmembrane</keyword>
<keyword evidence="5" id="KW-1003">Cell membrane</keyword>
<dbReference type="AlphaFoldDB" id="A0A5N0UZT7"/>
<evidence type="ECO:0000256" key="6">
    <source>
        <dbReference type="ARBA" id="ARBA00022692"/>
    </source>
</evidence>
<keyword evidence="10" id="KW-0143">Chaperone</keyword>
<dbReference type="RefSeq" id="WP_144754129.1">
    <property type="nucleotide sequence ID" value="NZ_VMNW02000041.1"/>
</dbReference>
<evidence type="ECO:0000256" key="11">
    <source>
        <dbReference type="ARBA" id="ARBA00025034"/>
    </source>
</evidence>
<keyword evidence="9 17" id="KW-0472">Membrane</keyword>
<evidence type="ECO:0000256" key="12">
    <source>
        <dbReference type="ARBA" id="ARBA00026028"/>
    </source>
</evidence>
<dbReference type="NCBIfam" id="TIGR03592">
    <property type="entry name" value="yidC_oxa1_cterm"/>
    <property type="match status" value="1"/>
</dbReference>
<keyword evidence="20" id="KW-1185">Reference proteome</keyword>
<keyword evidence="7" id="KW-0653">Protein transport</keyword>
<keyword evidence="4" id="KW-0813">Transport</keyword>
<feature type="transmembrane region" description="Helical" evidence="17">
    <location>
        <begin position="166"/>
        <end position="189"/>
    </location>
</feature>
<dbReference type="OrthoDB" id="9780552at2"/>
<protein>
    <recommendedName>
        <fullName evidence="3">Membrane protein insertase YidC</fullName>
    </recommendedName>
    <alternativeName>
        <fullName evidence="15">Foldase YidC</fullName>
    </alternativeName>
    <alternativeName>
        <fullName evidence="14">Membrane integrase YidC</fullName>
    </alternativeName>
    <alternativeName>
        <fullName evidence="13">Membrane protein YidC</fullName>
    </alternativeName>
</protein>
<dbReference type="PANTHER" id="PTHR12428">
    <property type="entry name" value="OXA1"/>
    <property type="match status" value="1"/>
</dbReference>
<evidence type="ECO:0000256" key="7">
    <source>
        <dbReference type="ARBA" id="ARBA00022927"/>
    </source>
</evidence>
<dbReference type="InterPro" id="IPR047196">
    <property type="entry name" value="YidC_ALB_C"/>
</dbReference>
<organism evidence="19 20">
    <name type="scientific">Amycolatopsis acidicola</name>
    <dbReference type="NCBI Taxonomy" id="2596893"/>
    <lineage>
        <taxon>Bacteria</taxon>
        <taxon>Bacillati</taxon>
        <taxon>Actinomycetota</taxon>
        <taxon>Actinomycetes</taxon>
        <taxon>Pseudonocardiales</taxon>
        <taxon>Pseudonocardiaceae</taxon>
        <taxon>Amycolatopsis</taxon>
    </lineage>
</organism>
<dbReference type="GO" id="GO:0032977">
    <property type="term" value="F:membrane insertase activity"/>
    <property type="evidence" value="ECO:0007669"/>
    <property type="project" value="InterPro"/>
</dbReference>
<dbReference type="CDD" id="cd20070">
    <property type="entry name" value="5TM_YidC_Alb3"/>
    <property type="match status" value="1"/>
</dbReference>
<evidence type="ECO:0000313" key="19">
    <source>
        <dbReference type="EMBL" id="KAA9157423.1"/>
    </source>
</evidence>
<comment type="subcellular location">
    <subcellularLocation>
        <location evidence="1">Cell membrane</location>
        <topology evidence="1">Multi-pass membrane protein</topology>
    </subcellularLocation>
    <subcellularLocation>
        <location evidence="16">Membrane</location>
        <topology evidence="16">Multi-pass membrane protein</topology>
    </subcellularLocation>
</comment>
<comment type="similarity">
    <text evidence="2">Belongs to the OXA1/ALB3/YidC family. Type 1 subfamily.</text>
</comment>
<evidence type="ECO:0000256" key="14">
    <source>
        <dbReference type="ARBA" id="ARBA00033245"/>
    </source>
</evidence>